<dbReference type="SUPFAM" id="SSF48726">
    <property type="entry name" value="Immunoglobulin"/>
    <property type="match status" value="2"/>
</dbReference>
<evidence type="ECO:0000256" key="7">
    <source>
        <dbReference type="ARBA" id="ARBA00023136"/>
    </source>
</evidence>
<dbReference type="SMART" id="SM00284">
    <property type="entry name" value="OLF"/>
    <property type="match status" value="1"/>
</dbReference>
<dbReference type="InterPro" id="IPR036179">
    <property type="entry name" value="Ig-like_dom_sf"/>
</dbReference>
<dbReference type="Proteomes" id="UP001075354">
    <property type="component" value="Chromosome 13"/>
</dbReference>
<feature type="domain" description="Olfactomedin-like" evidence="14">
    <location>
        <begin position="614"/>
        <end position="864"/>
    </location>
</feature>
<dbReference type="InterPro" id="IPR050605">
    <property type="entry name" value="Olfactomedin-like_domain"/>
</dbReference>
<dbReference type="InterPro" id="IPR003112">
    <property type="entry name" value="Olfac-like_dom"/>
</dbReference>
<gene>
    <name evidence="15" type="ORF">ONE63_002727</name>
</gene>
<sequence>MKHRPDAGGDELRAVSESPAAAAVCAACSCCPRDALVRWGLGGLLVLQVALSLSLYSCIQTLQREVRDVTLVELRGRHPLEHHWRREDAVFGAPVPPAAPPAPEPAPRPGPPPQYGSPRHELMEDNALPASFGTTLPPNGAGDKGSWIVSMSKIPVDTVQSFCRQYCPPGSKGEVGPMGPPGVRGVEGPRGERGDRGYPGEQGPGGAKGAKGDTGREGRAGLDGNDGVPGEPGLDGVPGRNGVDGVPGTDGKPGLDGTHGKPGVDGKDGRAGLPGPQGPAGSPGVRGLPGPRGKAGVNGTPGQPGVPGVCVYKYKVNGQYANASEFLIPPSIPAPVTAEVQAKYVLTEGQHVRLRCAAAGHPLPTVVWTKVPDGVITLGAWRVGMAAGHVLNITGITREHAGHYSCIAHNGVPPDANQTFHVEVHFEPGIATFQTHRAVVMGSTARLECSVEAFPEPVLYWEGPHGRPIEHGDKYRVDVTEPISGYKVWMRLNVTRMRSEDYGQYKCIAKNILGTAEGTFEVQEWDDRATPPPLQGGVWPVQRFGKQPPPLQSEEELCPPRPECPACPVNVTRDGHVTELRCSTTQHDWSRSLQSGELQANLTWGGYPQNRSLNCKLYVVGKAVYMGSDAAPMASWMRDPMPVSEAAGDMFWSTSESNAQVLREYVNKTSFRARSHDREIRLPYPFTGNSHVVYNGKFFYATPNGTLVRLDLYNKAEHKEMALPKIGGRLYKGRYNLVDFNVDDNGLWLIYSLKDSNNTVVMKVDAFHTELSAQYAWNISINNNLVGEMFIVCGVLYVVDSVEENNSNIRFALDLYRNLVLKDVELAFTNPFSNTTMLGYSHRHKELYSYDKSNQLTYPVRYHEIYEDKAAKDEKGEPEASARVETGVDIDRR</sequence>
<dbReference type="PANTHER" id="PTHR23192">
    <property type="entry name" value="OLFACTOMEDIN-RELATED"/>
    <property type="match status" value="1"/>
</dbReference>
<dbReference type="PROSITE" id="PS51132">
    <property type="entry name" value="OLF"/>
    <property type="match status" value="1"/>
</dbReference>
<dbReference type="EMBL" id="JAPTSV010000013">
    <property type="protein sequence ID" value="KAJ1521014.1"/>
    <property type="molecule type" value="Genomic_DNA"/>
</dbReference>
<comment type="caution">
    <text evidence="15">The sequence shown here is derived from an EMBL/GenBank/DDBJ whole genome shotgun (WGS) entry which is preliminary data.</text>
</comment>
<evidence type="ECO:0000256" key="10">
    <source>
        <dbReference type="ARBA" id="ARBA00023319"/>
    </source>
</evidence>
<keyword evidence="6" id="KW-0677">Repeat</keyword>
<feature type="compositionally biased region" description="Basic and acidic residues" evidence="12">
    <location>
        <begin position="258"/>
        <end position="270"/>
    </location>
</feature>
<feature type="compositionally biased region" description="Basic and acidic residues" evidence="12">
    <location>
        <begin position="869"/>
        <end position="882"/>
    </location>
</feature>
<feature type="domain" description="Ig-like" evidence="13">
    <location>
        <begin position="335"/>
        <end position="425"/>
    </location>
</feature>
<feature type="compositionally biased region" description="Pro residues" evidence="12">
    <location>
        <begin position="94"/>
        <end position="115"/>
    </location>
</feature>
<dbReference type="GO" id="GO:0005886">
    <property type="term" value="C:plasma membrane"/>
    <property type="evidence" value="ECO:0007669"/>
    <property type="project" value="UniProtKB-SubCell"/>
</dbReference>
<feature type="compositionally biased region" description="Gly residues" evidence="12">
    <location>
        <begin position="200"/>
        <end position="209"/>
    </location>
</feature>
<feature type="compositionally biased region" description="Basic and acidic residues" evidence="12">
    <location>
        <begin position="187"/>
        <end position="198"/>
    </location>
</feature>
<evidence type="ECO:0000256" key="11">
    <source>
        <dbReference type="PROSITE-ProRule" id="PRU00446"/>
    </source>
</evidence>
<proteinExistence type="predicted"/>
<dbReference type="Pfam" id="PF13927">
    <property type="entry name" value="Ig_3"/>
    <property type="match status" value="1"/>
</dbReference>
<evidence type="ECO:0000256" key="5">
    <source>
        <dbReference type="ARBA" id="ARBA00022729"/>
    </source>
</evidence>
<dbReference type="InterPro" id="IPR003598">
    <property type="entry name" value="Ig_sub2"/>
</dbReference>
<evidence type="ECO:0000313" key="16">
    <source>
        <dbReference type="Proteomes" id="UP001075354"/>
    </source>
</evidence>
<evidence type="ECO:0008006" key="17">
    <source>
        <dbReference type="Google" id="ProtNLM"/>
    </source>
</evidence>
<evidence type="ECO:0000256" key="2">
    <source>
        <dbReference type="ARBA" id="ARBA00004613"/>
    </source>
</evidence>
<evidence type="ECO:0000313" key="15">
    <source>
        <dbReference type="EMBL" id="KAJ1521014.1"/>
    </source>
</evidence>
<keyword evidence="16" id="KW-1185">Reference proteome</keyword>
<dbReference type="InterPro" id="IPR013783">
    <property type="entry name" value="Ig-like_fold"/>
</dbReference>
<dbReference type="Pfam" id="PF02191">
    <property type="entry name" value="OLF"/>
    <property type="match status" value="1"/>
</dbReference>
<accession>A0AAV7X8Q3</accession>
<dbReference type="AlphaFoldDB" id="A0AAV7X8Q3"/>
<dbReference type="Pfam" id="PF07679">
    <property type="entry name" value="I-set"/>
    <property type="match status" value="1"/>
</dbReference>
<reference evidence="15" key="1">
    <citation type="submission" date="2022-12" db="EMBL/GenBank/DDBJ databases">
        <title>Chromosome-level genome assembly of the bean flower thrips Megalurothrips usitatus.</title>
        <authorList>
            <person name="Ma L."/>
            <person name="Liu Q."/>
            <person name="Li H."/>
            <person name="Cai W."/>
        </authorList>
    </citation>
    <scope>NUCLEOTIDE SEQUENCE</scope>
    <source>
        <strain evidence="15">Cailab_2022a</strain>
    </source>
</reference>
<keyword evidence="4" id="KW-0964">Secreted</keyword>
<keyword evidence="5" id="KW-0732">Signal</keyword>
<dbReference type="PANTHER" id="PTHR23192:SF85">
    <property type="entry name" value="GLIOMEDIN"/>
    <property type="match status" value="1"/>
</dbReference>
<evidence type="ECO:0000256" key="3">
    <source>
        <dbReference type="ARBA" id="ARBA00022475"/>
    </source>
</evidence>
<dbReference type="GO" id="GO:0005615">
    <property type="term" value="C:extracellular space"/>
    <property type="evidence" value="ECO:0007669"/>
    <property type="project" value="TreeGrafter"/>
</dbReference>
<dbReference type="InterPro" id="IPR008160">
    <property type="entry name" value="Collagen"/>
</dbReference>
<feature type="compositionally biased region" description="Low complexity" evidence="12">
    <location>
        <begin position="174"/>
        <end position="186"/>
    </location>
</feature>
<dbReference type="InterPro" id="IPR013098">
    <property type="entry name" value="Ig_I-set"/>
</dbReference>
<evidence type="ECO:0000256" key="6">
    <source>
        <dbReference type="ARBA" id="ARBA00022737"/>
    </source>
</evidence>
<comment type="subcellular location">
    <subcellularLocation>
        <location evidence="1">Cell membrane</location>
    </subcellularLocation>
    <subcellularLocation>
        <location evidence="2">Secreted</location>
    </subcellularLocation>
</comment>
<evidence type="ECO:0000256" key="8">
    <source>
        <dbReference type="ARBA" id="ARBA00023157"/>
    </source>
</evidence>
<keyword evidence="3" id="KW-1003">Cell membrane</keyword>
<dbReference type="SMART" id="SM00408">
    <property type="entry name" value="IGc2"/>
    <property type="match status" value="2"/>
</dbReference>
<keyword evidence="8" id="KW-1015">Disulfide bond</keyword>
<dbReference type="InterPro" id="IPR007110">
    <property type="entry name" value="Ig-like_dom"/>
</dbReference>
<evidence type="ECO:0000256" key="9">
    <source>
        <dbReference type="ARBA" id="ARBA00023180"/>
    </source>
</evidence>
<dbReference type="InterPro" id="IPR003599">
    <property type="entry name" value="Ig_sub"/>
</dbReference>
<name>A0AAV7X8Q3_9NEOP</name>
<dbReference type="GO" id="GO:0007165">
    <property type="term" value="P:signal transduction"/>
    <property type="evidence" value="ECO:0007669"/>
    <property type="project" value="TreeGrafter"/>
</dbReference>
<evidence type="ECO:0000256" key="4">
    <source>
        <dbReference type="ARBA" id="ARBA00022525"/>
    </source>
</evidence>
<evidence type="ECO:0000256" key="12">
    <source>
        <dbReference type="SAM" id="MobiDB-lite"/>
    </source>
</evidence>
<evidence type="ECO:0000256" key="1">
    <source>
        <dbReference type="ARBA" id="ARBA00004236"/>
    </source>
</evidence>
<dbReference type="PROSITE" id="PS50835">
    <property type="entry name" value="IG_LIKE"/>
    <property type="match status" value="2"/>
</dbReference>
<keyword evidence="7" id="KW-0472">Membrane</keyword>
<feature type="region of interest" description="Disordered" evidence="12">
    <location>
        <begin position="869"/>
        <end position="893"/>
    </location>
</feature>
<feature type="compositionally biased region" description="Basic and acidic residues" evidence="12">
    <location>
        <begin position="210"/>
        <end position="220"/>
    </location>
</feature>
<keyword evidence="10" id="KW-0393">Immunoglobulin domain</keyword>
<dbReference type="Gene3D" id="2.60.40.10">
    <property type="entry name" value="Immunoglobulins"/>
    <property type="match status" value="2"/>
</dbReference>
<dbReference type="FunFam" id="2.60.40.10:FF:000328">
    <property type="entry name" value="CLUMA_CG000981, isoform A"/>
    <property type="match status" value="1"/>
</dbReference>
<keyword evidence="9" id="KW-0325">Glycoprotein</keyword>
<protein>
    <recommendedName>
        <fullName evidence="17">Olfactomedin-like protein 2A</fullName>
    </recommendedName>
</protein>
<evidence type="ECO:0000259" key="14">
    <source>
        <dbReference type="PROSITE" id="PS51132"/>
    </source>
</evidence>
<feature type="region of interest" description="Disordered" evidence="12">
    <location>
        <begin position="91"/>
        <end position="121"/>
    </location>
</feature>
<dbReference type="PROSITE" id="PS51257">
    <property type="entry name" value="PROKAR_LIPOPROTEIN"/>
    <property type="match status" value="1"/>
</dbReference>
<comment type="caution">
    <text evidence="11">Lacks conserved residue(s) required for the propagation of feature annotation.</text>
</comment>
<feature type="domain" description="Ig-like" evidence="13">
    <location>
        <begin position="428"/>
        <end position="523"/>
    </location>
</feature>
<evidence type="ECO:0000259" key="13">
    <source>
        <dbReference type="PROSITE" id="PS50835"/>
    </source>
</evidence>
<organism evidence="15 16">
    <name type="scientific">Megalurothrips usitatus</name>
    <name type="common">bean blossom thrips</name>
    <dbReference type="NCBI Taxonomy" id="439358"/>
    <lineage>
        <taxon>Eukaryota</taxon>
        <taxon>Metazoa</taxon>
        <taxon>Ecdysozoa</taxon>
        <taxon>Arthropoda</taxon>
        <taxon>Hexapoda</taxon>
        <taxon>Insecta</taxon>
        <taxon>Pterygota</taxon>
        <taxon>Neoptera</taxon>
        <taxon>Paraneoptera</taxon>
        <taxon>Thysanoptera</taxon>
        <taxon>Terebrantia</taxon>
        <taxon>Thripoidea</taxon>
        <taxon>Thripidae</taxon>
        <taxon>Megalurothrips</taxon>
    </lineage>
</organism>
<dbReference type="Pfam" id="PF01391">
    <property type="entry name" value="Collagen"/>
    <property type="match status" value="2"/>
</dbReference>
<feature type="region of interest" description="Disordered" evidence="12">
    <location>
        <begin position="171"/>
        <end position="301"/>
    </location>
</feature>
<dbReference type="SMART" id="SM00409">
    <property type="entry name" value="IG"/>
    <property type="match status" value="2"/>
</dbReference>